<sequence>MSISLVIPVFNYLNLLEKCLFSVYRQSVQPDEIILSDDGSDEDIVAFYNAQKRKTAIPLILVRQKHLQFRAARVRNNGVSVSKGDVLVFLDQDIVIPQDYLKCIMANLNQRKFLSGYPVRLSKEQSDKLTFEIIEQNNWDAILTAEQKRKIQKQYKKDFLSYLLFRYLHLGGHGAKLRGGVSAIFKSDFELVNGYDENYIGWGNEDDDLGRRLQELGRSGFNFVSNQIPLHLYHTHYHDQGERKNANYSERCKKKISHRNYRCQKGLSSVRNDLEILE</sequence>
<dbReference type="InterPro" id="IPR029044">
    <property type="entry name" value="Nucleotide-diphossugar_trans"/>
</dbReference>
<keyword evidence="5" id="KW-1185">Reference proteome</keyword>
<dbReference type="GO" id="GO:0005975">
    <property type="term" value="P:carbohydrate metabolic process"/>
    <property type="evidence" value="ECO:0007669"/>
    <property type="project" value="InterPro"/>
</dbReference>
<reference evidence="4 5" key="1">
    <citation type="journal article" date="2008" name="J. Bacteriol.">
        <title>'Candidatus Cloacamonas acidaminovorans': genome sequence reconstruction provides a first glimpse of a new bacterial division.</title>
        <authorList>
            <person name="Pelletier E."/>
            <person name="Kreimeyer A."/>
            <person name="Bocs S."/>
            <person name="Rouy Z."/>
            <person name="Gyapay G."/>
            <person name="Chouari R."/>
            <person name="Riviere D."/>
            <person name="Ganesan A."/>
            <person name="Daegelen P."/>
            <person name="Sghir A."/>
            <person name="Cohen G.N."/>
            <person name="Medigue C."/>
            <person name="Weissenbach J."/>
            <person name="Le Paslier D."/>
        </authorList>
    </citation>
    <scope>NUCLEOTIDE SEQUENCE [LARGE SCALE GENOMIC DNA]</scope>
    <source>
        <strain evidence="5">Evry</strain>
    </source>
</reference>
<evidence type="ECO:0000313" key="4">
    <source>
        <dbReference type="EMBL" id="CAO80317.1"/>
    </source>
</evidence>
<dbReference type="OrthoDB" id="9801954at2"/>
<dbReference type="InterPro" id="IPR003859">
    <property type="entry name" value="Galactosyl_T"/>
</dbReference>
<dbReference type="PANTHER" id="PTHR43685:SF3">
    <property type="entry name" value="SLR2126 PROTEIN"/>
    <property type="match status" value="1"/>
</dbReference>
<dbReference type="RefSeq" id="WP_015424178.1">
    <property type="nucleotide sequence ID" value="NC_020449.1"/>
</dbReference>
<dbReference type="Gene3D" id="3.90.550.10">
    <property type="entry name" value="Spore Coat Polysaccharide Biosynthesis Protein SpsA, Chain A"/>
    <property type="match status" value="1"/>
</dbReference>
<dbReference type="SUPFAM" id="SSF53448">
    <property type="entry name" value="Nucleotide-diphospho-sugar transferases"/>
    <property type="match status" value="1"/>
</dbReference>
<evidence type="ECO:0000259" key="2">
    <source>
        <dbReference type="Pfam" id="PF00535"/>
    </source>
</evidence>
<feature type="domain" description="Galactosyltransferase C-terminal" evidence="3">
    <location>
        <begin position="166"/>
        <end position="234"/>
    </location>
</feature>
<organism evidence="4 5">
    <name type="scientific">Cloacimonas acidaminovorans (strain Evry)</name>
    <dbReference type="NCBI Taxonomy" id="459349"/>
    <lineage>
        <taxon>Bacteria</taxon>
        <taxon>Pseudomonadati</taxon>
        <taxon>Candidatus Cloacimonadota</taxon>
        <taxon>Candidatus Cloacimonadia</taxon>
        <taxon>Candidatus Cloacimonadales</taxon>
        <taxon>Candidatus Cloacimonadaceae</taxon>
        <taxon>Candidatus Cloacimonas</taxon>
    </lineage>
</organism>
<proteinExistence type="predicted"/>
<name>B0VG94_CLOAI</name>
<dbReference type="eggNOG" id="COG1215">
    <property type="taxonomic scope" value="Bacteria"/>
</dbReference>
<gene>
    <name evidence="4" type="ordered locus">CLOAM0414</name>
</gene>
<dbReference type="Pfam" id="PF00535">
    <property type="entry name" value="Glycos_transf_2"/>
    <property type="match status" value="1"/>
</dbReference>
<accession>B0VG94</accession>
<keyword evidence="1 4" id="KW-0808">Transferase</keyword>
<feature type="domain" description="Glycosyltransferase 2-like" evidence="2">
    <location>
        <begin position="4"/>
        <end position="128"/>
    </location>
</feature>
<dbReference type="STRING" id="459349.CLOAM0414"/>
<dbReference type="KEGG" id="caci:CLOAM0414"/>
<dbReference type="EMBL" id="CU466930">
    <property type="protein sequence ID" value="CAO80317.1"/>
    <property type="molecule type" value="Genomic_DNA"/>
</dbReference>
<dbReference type="HOGENOM" id="CLU_025996_24_0_0"/>
<dbReference type="InterPro" id="IPR027791">
    <property type="entry name" value="Galactosyl_T_C"/>
</dbReference>
<dbReference type="InterPro" id="IPR050834">
    <property type="entry name" value="Glycosyltransf_2"/>
</dbReference>
<dbReference type="Pfam" id="PF02709">
    <property type="entry name" value="Glyco_transf_7C"/>
    <property type="match status" value="1"/>
</dbReference>
<dbReference type="CAZy" id="GT2">
    <property type="family name" value="Glycosyltransferase Family 2"/>
</dbReference>
<dbReference type="AlphaFoldDB" id="B0VG94"/>
<dbReference type="GO" id="GO:0016757">
    <property type="term" value="F:glycosyltransferase activity"/>
    <property type="evidence" value="ECO:0007669"/>
    <property type="project" value="InterPro"/>
</dbReference>
<dbReference type="Proteomes" id="UP000002019">
    <property type="component" value="Chromosome"/>
</dbReference>
<dbReference type="InterPro" id="IPR001173">
    <property type="entry name" value="Glyco_trans_2-like"/>
</dbReference>
<evidence type="ECO:0000313" key="5">
    <source>
        <dbReference type="Proteomes" id="UP000002019"/>
    </source>
</evidence>
<evidence type="ECO:0000259" key="3">
    <source>
        <dbReference type="Pfam" id="PF02709"/>
    </source>
</evidence>
<protein>
    <submittedName>
        <fullName evidence="4">Glycosyl transferase</fullName>
    </submittedName>
</protein>
<evidence type="ECO:0000256" key="1">
    <source>
        <dbReference type="ARBA" id="ARBA00022679"/>
    </source>
</evidence>
<dbReference type="PRINTS" id="PR02050">
    <property type="entry name" value="B14GALTRFASE"/>
</dbReference>
<dbReference type="PANTHER" id="PTHR43685">
    <property type="entry name" value="GLYCOSYLTRANSFERASE"/>
    <property type="match status" value="1"/>
</dbReference>